<keyword evidence="2" id="KW-1185">Reference proteome</keyword>
<sequence>MSRRQASSTRRSGGTFPFSGLLNSKPNSSPVLSIVLVLLGAFFLIFYAFGRSGGLFGGKNGFVSRLEGGDFSCTFEVQNAIPILKNVYGDNMKNVLHVGPESCSVVSKFLKEGEVEAWGVEPYDIEDTDRNCKALVRKGIVRVSDIKFPLPYRPKSFSHVIVSDALDYMSPKYLNKTLPELIRVSADGVIILTGYPGQQRAKVAQLSKFGRPAKMRSSSWWKEFFSETALEENEAAVKKFEQAASKMSYNPTCQIFHIKSYN</sequence>
<accession>A0ACB0ITL6</accession>
<dbReference type="EMBL" id="CASHSV030000002">
    <property type="protein sequence ID" value="CAJ2635233.1"/>
    <property type="molecule type" value="Genomic_DNA"/>
</dbReference>
<comment type="caution">
    <text evidence="1">The sequence shown here is derived from an EMBL/GenBank/DDBJ whole genome shotgun (WGS) entry which is preliminary data.</text>
</comment>
<gene>
    <name evidence="1" type="ORF">MILVUS5_LOCUS5970</name>
</gene>
<name>A0ACB0ITL6_TRIPR</name>
<evidence type="ECO:0000313" key="1">
    <source>
        <dbReference type="EMBL" id="CAJ2635233.1"/>
    </source>
</evidence>
<protein>
    <submittedName>
        <fullName evidence="1">Uncharacterized protein</fullName>
    </submittedName>
</protein>
<dbReference type="Proteomes" id="UP001177021">
    <property type="component" value="Unassembled WGS sequence"/>
</dbReference>
<evidence type="ECO:0000313" key="2">
    <source>
        <dbReference type="Proteomes" id="UP001177021"/>
    </source>
</evidence>
<organism evidence="1 2">
    <name type="scientific">Trifolium pratense</name>
    <name type="common">Red clover</name>
    <dbReference type="NCBI Taxonomy" id="57577"/>
    <lineage>
        <taxon>Eukaryota</taxon>
        <taxon>Viridiplantae</taxon>
        <taxon>Streptophyta</taxon>
        <taxon>Embryophyta</taxon>
        <taxon>Tracheophyta</taxon>
        <taxon>Spermatophyta</taxon>
        <taxon>Magnoliopsida</taxon>
        <taxon>eudicotyledons</taxon>
        <taxon>Gunneridae</taxon>
        <taxon>Pentapetalae</taxon>
        <taxon>rosids</taxon>
        <taxon>fabids</taxon>
        <taxon>Fabales</taxon>
        <taxon>Fabaceae</taxon>
        <taxon>Papilionoideae</taxon>
        <taxon>50 kb inversion clade</taxon>
        <taxon>NPAAA clade</taxon>
        <taxon>Hologalegina</taxon>
        <taxon>IRL clade</taxon>
        <taxon>Trifolieae</taxon>
        <taxon>Trifolium</taxon>
    </lineage>
</organism>
<proteinExistence type="predicted"/>
<reference evidence="1" key="1">
    <citation type="submission" date="2023-10" db="EMBL/GenBank/DDBJ databases">
        <authorList>
            <person name="Rodriguez Cubillos JULIANA M."/>
            <person name="De Vega J."/>
        </authorList>
    </citation>
    <scope>NUCLEOTIDE SEQUENCE</scope>
</reference>